<evidence type="ECO:0000256" key="5">
    <source>
        <dbReference type="SAM" id="SignalP"/>
    </source>
</evidence>
<protein>
    <submittedName>
        <fullName evidence="6">Multiple sugar-binding protein</fullName>
    </submittedName>
</protein>
<feature type="signal peptide" evidence="5">
    <location>
        <begin position="1"/>
        <end position="20"/>
    </location>
</feature>
<dbReference type="RefSeq" id="WP_069152553.1">
    <property type="nucleotide sequence ID" value="NZ_MCGH01000002.1"/>
</dbReference>
<dbReference type="Proteomes" id="UP000094067">
    <property type="component" value="Unassembled WGS sequence"/>
</dbReference>
<keyword evidence="4 5" id="KW-0732">Signal</keyword>
<organism evidence="6 7">
    <name type="scientific">Eisenbergiella tayi</name>
    <dbReference type="NCBI Taxonomy" id="1432052"/>
    <lineage>
        <taxon>Bacteria</taxon>
        <taxon>Bacillati</taxon>
        <taxon>Bacillota</taxon>
        <taxon>Clostridia</taxon>
        <taxon>Lachnospirales</taxon>
        <taxon>Lachnospiraceae</taxon>
        <taxon>Eisenbergiella</taxon>
    </lineage>
</organism>
<comment type="caution">
    <text evidence="6">The sequence shown here is derived from an EMBL/GenBank/DDBJ whole genome shotgun (WGS) entry which is preliminary data.</text>
</comment>
<dbReference type="PANTHER" id="PTHR43649:SF31">
    <property type="entry name" value="SN-GLYCEROL-3-PHOSPHATE-BINDING PERIPLASMIC PROTEIN UGPB"/>
    <property type="match status" value="1"/>
</dbReference>
<dbReference type="InterPro" id="IPR006059">
    <property type="entry name" value="SBP"/>
</dbReference>
<dbReference type="PANTHER" id="PTHR43649">
    <property type="entry name" value="ARABINOSE-BINDING PROTEIN-RELATED"/>
    <property type="match status" value="1"/>
</dbReference>
<comment type="subcellular location">
    <subcellularLocation>
        <location evidence="1">Cell envelope</location>
    </subcellularLocation>
</comment>
<dbReference type="AlphaFoldDB" id="A0A1E3AD95"/>
<evidence type="ECO:0000256" key="2">
    <source>
        <dbReference type="ARBA" id="ARBA00008520"/>
    </source>
</evidence>
<dbReference type="PATRIC" id="fig|1432052.4.peg.2906"/>
<dbReference type="SUPFAM" id="SSF53850">
    <property type="entry name" value="Periplasmic binding protein-like II"/>
    <property type="match status" value="1"/>
</dbReference>
<dbReference type="InterPro" id="IPR050490">
    <property type="entry name" value="Bact_solute-bd_prot1"/>
</dbReference>
<dbReference type="Gene3D" id="3.40.190.10">
    <property type="entry name" value="Periplasmic binding protein-like II"/>
    <property type="match status" value="2"/>
</dbReference>
<name>A0A1E3AD95_9FIRM</name>
<evidence type="ECO:0000256" key="3">
    <source>
        <dbReference type="ARBA" id="ARBA00022448"/>
    </source>
</evidence>
<gene>
    <name evidence="6" type="primary">msmE_15</name>
    <name evidence="6" type="ORF">BEI61_02605</name>
</gene>
<evidence type="ECO:0000313" key="7">
    <source>
        <dbReference type="Proteomes" id="UP000094067"/>
    </source>
</evidence>
<dbReference type="GO" id="GO:0030313">
    <property type="term" value="C:cell envelope"/>
    <property type="evidence" value="ECO:0007669"/>
    <property type="project" value="UniProtKB-SubCell"/>
</dbReference>
<dbReference type="EMBL" id="MCGH01000002">
    <property type="protein sequence ID" value="ODM06715.1"/>
    <property type="molecule type" value="Genomic_DNA"/>
</dbReference>
<keyword evidence="3" id="KW-0813">Transport</keyword>
<evidence type="ECO:0000313" key="6">
    <source>
        <dbReference type="EMBL" id="ODM06715.1"/>
    </source>
</evidence>
<comment type="similarity">
    <text evidence="2">Belongs to the bacterial solute-binding protein 1 family.</text>
</comment>
<accession>A0A1E3AD95</accession>
<feature type="chain" id="PRO_5009122829" evidence="5">
    <location>
        <begin position="21"/>
        <end position="436"/>
    </location>
</feature>
<sequence length="436" mass="48905">MRKRGKAAACLMITALTAIAAVLPGCQPPDRKGKIEIELVQYKPEAVEVFEMLEEKFNASHDNIHLTIESPNDAMTILKTRFIREDAPDIIGIGGDINYSNFLDSEMLMDISDYRGLADINPSYLTIDKQLEFIPMNGTYAVPYVANAAGVLYNRAMFQENGWEIPETWEEFKALCDTIQAAGIQPLYFGFKDTWNCLAPWNAIAVDLAPADVCSRVNRGETTFTEQYREVAERMLELLPYGQKDPFSYGYNDACTAFARGQSAMFTIGSYAVPQIKSVNPDMDIDTFVLPASDNAQENVLNSGIDLQFSVMADCPEKEAAYEVLDFLLADENVQAYLDNQNAVPCKNGDFKLPSMLDGVADYIKEGKMVDYQDHHYPTEMAVDALIQTYLIQKDTDAFLAGFDQDWQRYNRDLIAKVQRYEEEHPDTGAEGGTNQ</sequence>
<evidence type="ECO:0000256" key="4">
    <source>
        <dbReference type="ARBA" id="ARBA00022729"/>
    </source>
</evidence>
<proteinExistence type="inferred from homology"/>
<evidence type="ECO:0000256" key="1">
    <source>
        <dbReference type="ARBA" id="ARBA00004196"/>
    </source>
</evidence>
<dbReference type="Pfam" id="PF01547">
    <property type="entry name" value="SBP_bac_1"/>
    <property type="match status" value="1"/>
</dbReference>
<reference evidence="6 7" key="1">
    <citation type="submission" date="2016-07" db="EMBL/GenBank/DDBJ databases">
        <title>Characterization of isolates of Eisenbergiella tayi derived from blood cultures, using whole genome sequencing.</title>
        <authorList>
            <person name="Burdz T."/>
            <person name="Wiebe D."/>
            <person name="Huynh C."/>
            <person name="Bernard K."/>
        </authorList>
    </citation>
    <scope>NUCLEOTIDE SEQUENCE [LARGE SCALE GENOMIC DNA]</scope>
    <source>
        <strain evidence="6 7">NML 110608</strain>
    </source>
</reference>